<dbReference type="Gene3D" id="3.10.560.10">
    <property type="entry name" value="Outer membrane lipoprotein wza domain like"/>
    <property type="match status" value="1"/>
</dbReference>
<keyword evidence="2" id="KW-0812">Transmembrane</keyword>
<evidence type="ECO:0000313" key="4">
    <source>
        <dbReference type="EMBL" id="MBR7744330.1"/>
    </source>
</evidence>
<dbReference type="PANTHER" id="PTHR21180">
    <property type="entry name" value="ENDONUCLEASE/EXONUCLEASE/PHOSPHATASE FAMILY DOMAIN-CONTAINING PROTEIN 1"/>
    <property type="match status" value="1"/>
</dbReference>
<dbReference type="GO" id="GO:0015628">
    <property type="term" value="P:protein secretion by the type II secretion system"/>
    <property type="evidence" value="ECO:0007669"/>
    <property type="project" value="TreeGrafter"/>
</dbReference>
<dbReference type="InterPro" id="IPR003583">
    <property type="entry name" value="Hlx-hairpin-Hlx_DNA-bd_motif"/>
</dbReference>
<dbReference type="Proteomes" id="UP000677016">
    <property type="component" value="Unassembled WGS sequence"/>
</dbReference>
<dbReference type="GO" id="GO:0006281">
    <property type="term" value="P:DNA repair"/>
    <property type="evidence" value="ECO:0007669"/>
    <property type="project" value="InterPro"/>
</dbReference>
<feature type="region of interest" description="Disordered" evidence="1">
    <location>
        <begin position="1"/>
        <end position="24"/>
    </location>
</feature>
<gene>
    <name evidence="4" type="ORF">KC207_13630</name>
</gene>
<dbReference type="EMBL" id="JAGSNF010000020">
    <property type="protein sequence ID" value="MBR7744330.1"/>
    <property type="molecule type" value="Genomic_DNA"/>
</dbReference>
<sequence length="323" mass="31203">MVPAPGARDGVVSGRARGHDRAGDEVPVRLLHDVAAEAGRAPSCAGRHRRPAPRGGAVRLPTALSVAAWQPGRLAVLGVLLVTVAAVLVLGLRVAWASSGDHGDVVAPGGGARAGPVGLSAGAAPAGVPAGADVVGEGGEGSGGDAAAGGPPTDGAPDGTAPDGSVPEQTTAGGTGLVVHVVGQVAEPGVLRLPAGSRVSDAVEAAGGATRRADLAALNLARPLVDGEQVRVPAPGEEPPAAAPPSGDGGAAAGTPGAASALVPLNTADVTALDGLPGIGPVLAQRIVDWRTVNGRFSTVDELAEVSGIGEKLLAQLRPLVTT</sequence>
<feature type="region of interest" description="Disordered" evidence="1">
    <location>
        <begin position="230"/>
        <end position="255"/>
    </location>
</feature>
<dbReference type="InterPro" id="IPR019554">
    <property type="entry name" value="Soluble_ligand-bd"/>
</dbReference>
<dbReference type="SUPFAM" id="SSF47781">
    <property type="entry name" value="RuvA domain 2-like"/>
    <property type="match status" value="1"/>
</dbReference>
<keyword evidence="2" id="KW-0472">Membrane</keyword>
<feature type="transmembrane region" description="Helical" evidence="2">
    <location>
        <begin position="74"/>
        <end position="96"/>
    </location>
</feature>
<evidence type="ECO:0000256" key="2">
    <source>
        <dbReference type="SAM" id="Phobius"/>
    </source>
</evidence>
<feature type="domain" description="Helix-hairpin-helix DNA-binding motif class 1" evidence="3">
    <location>
        <begin position="301"/>
        <end position="320"/>
    </location>
</feature>
<accession>A0A941DBD7</accession>
<feature type="domain" description="Helix-hairpin-helix DNA-binding motif class 1" evidence="3">
    <location>
        <begin position="271"/>
        <end position="290"/>
    </location>
</feature>
<dbReference type="PANTHER" id="PTHR21180:SF32">
    <property type="entry name" value="ENDONUCLEASE_EXONUCLEASE_PHOSPHATASE FAMILY DOMAIN-CONTAINING PROTEIN 1"/>
    <property type="match status" value="1"/>
</dbReference>
<name>A0A941DBD7_9MICO</name>
<dbReference type="SMART" id="SM00278">
    <property type="entry name" value="HhH1"/>
    <property type="match status" value="2"/>
</dbReference>
<keyword evidence="2" id="KW-1133">Transmembrane helix</keyword>
<dbReference type="AlphaFoldDB" id="A0A941DBD7"/>
<protein>
    <submittedName>
        <fullName evidence="4">Helix-hairpin-helix domain-containing protein</fullName>
    </submittedName>
</protein>
<proteinExistence type="predicted"/>
<feature type="compositionally biased region" description="Low complexity" evidence="1">
    <location>
        <begin position="148"/>
        <end position="164"/>
    </location>
</feature>
<feature type="region of interest" description="Disordered" evidence="1">
    <location>
        <begin position="130"/>
        <end position="172"/>
    </location>
</feature>
<feature type="compositionally biased region" description="Gly residues" evidence="1">
    <location>
        <begin position="136"/>
        <end position="147"/>
    </location>
</feature>
<keyword evidence="5" id="KW-1185">Reference proteome</keyword>
<dbReference type="Pfam" id="PF10531">
    <property type="entry name" value="SLBB"/>
    <property type="match status" value="1"/>
</dbReference>
<evidence type="ECO:0000256" key="1">
    <source>
        <dbReference type="SAM" id="MobiDB-lite"/>
    </source>
</evidence>
<evidence type="ECO:0000259" key="3">
    <source>
        <dbReference type="SMART" id="SM00278"/>
    </source>
</evidence>
<dbReference type="Pfam" id="PF12836">
    <property type="entry name" value="HHH_3"/>
    <property type="match status" value="1"/>
</dbReference>
<dbReference type="Gene3D" id="1.10.150.320">
    <property type="entry name" value="Photosystem II 12 kDa extrinsic protein"/>
    <property type="match status" value="1"/>
</dbReference>
<comment type="caution">
    <text evidence="4">The sequence shown here is derived from an EMBL/GenBank/DDBJ whole genome shotgun (WGS) entry which is preliminary data.</text>
</comment>
<dbReference type="InterPro" id="IPR010994">
    <property type="entry name" value="RuvA_2-like"/>
</dbReference>
<reference evidence="4" key="1">
    <citation type="submission" date="2021-04" db="EMBL/GenBank/DDBJ databases">
        <title>Phycicoccus avicenniae sp. nov., a novel endophytic actinomycetes isolated from branch of Avicennia mariana.</title>
        <authorList>
            <person name="Tuo L."/>
        </authorList>
    </citation>
    <scope>NUCLEOTIDE SEQUENCE</scope>
    <source>
        <strain evidence="4">BSK3Z-2</strain>
    </source>
</reference>
<dbReference type="InterPro" id="IPR051675">
    <property type="entry name" value="Endo/Exo/Phosphatase_dom_1"/>
</dbReference>
<organism evidence="4 5">
    <name type="scientific">Phycicoccus avicenniae</name>
    <dbReference type="NCBI Taxonomy" id="2828860"/>
    <lineage>
        <taxon>Bacteria</taxon>
        <taxon>Bacillati</taxon>
        <taxon>Actinomycetota</taxon>
        <taxon>Actinomycetes</taxon>
        <taxon>Micrococcales</taxon>
        <taxon>Intrasporangiaceae</taxon>
        <taxon>Phycicoccus</taxon>
    </lineage>
</organism>
<dbReference type="GO" id="GO:0003677">
    <property type="term" value="F:DNA binding"/>
    <property type="evidence" value="ECO:0007669"/>
    <property type="project" value="InterPro"/>
</dbReference>
<dbReference type="GO" id="GO:0015627">
    <property type="term" value="C:type II protein secretion system complex"/>
    <property type="evidence" value="ECO:0007669"/>
    <property type="project" value="TreeGrafter"/>
</dbReference>
<evidence type="ECO:0000313" key="5">
    <source>
        <dbReference type="Proteomes" id="UP000677016"/>
    </source>
</evidence>